<dbReference type="InterPro" id="IPR016689">
    <property type="entry name" value="ESCRT-2_cplx_Snf8"/>
</dbReference>
<proteinExistence type="inferred from homology"/>
<protein>
    <recommendedName>
        <fullName evidence="2 3">Vacuolar-sorting protein SNF8</fullName>
    </recommendedName>
</protein>
<dbReference type="InterPro" id="IPR036388">
    <property type="entry name" value="WH-like_DNA-bd_sf"/>
</dbReference>
<dbReference type="InterPro" id="IPR036390">
    <property type="entry name" value="WH_DNA-bd_sf"/>
</dbReference>
<keyword evidence="3" id="KW-0813">Transport</keyword>
<feature type="transmembrane region" description="Helical" evidence="4">
    <location>
        <begin position="236"/>
        <end position="258"/>
    </location>
</feature>
<dbReference type="Pfam" id="PF04157">
    <property type="entry name" value="EAP30"/>
    <property type="match status" value="1"/>
</dbReference>
<evidence type="ECO:0000313" key="5">
    <source>
        <dbReference type="EMBL" id="KAJ8984440.1"/>
    </source>
</evidence>
<accession>A0ABQ9K4I5</accession>
<dbReference type="PANTHER" id="PTHR12806">
    <property type="entry name" value="EAP30 SUBUNIT OF ELL COMPLEX"/>
    <property type="match status" value="1"/>
</dbReference>
<evidence type="ECO:0000256" key="4">
    <source>
        <dbReference type="SAM" id="Phobius"/>
    </source>
</evidence>
<dbReference type="Proteomes" id="UP001162164">
    <property type="component" value="Unassembled WGS sequence"/>
</dbReference>
<dbReference type="Gene3D" id="1.10.10.10">
    <property type="entry name" value="Winged helix-like DNA-binding domain superfamily/Winged helix DNA-binding domain"/>
    <property type="match status" value="2"/>
</dbReference>
<keyword evidence="4" id="KW-0812">Transmembrane</keyword>
<dbReference type="SUPFAM" id="SSF46785">
    <property type="entry name" value="Winged helix' DNA-binding domain"/>
    <property type="match status" value="2"/>
</dbReference>
<dbReference type="Gene3D" id="6.10.140.180">
    <property type="match status" value="1"/>
</dbReference>
<sequence>MRRRAGVGAIQKHKLEQEKYKDKGNEIQENQFEQMTKQLEVFKVNLEEFASKHKNEIRKNPEFRRQFQEMCASIGVDPLSSGKGFWSVLGIGDFYYEIAIQIVEVCLATNDKNGGLIGLDELRTRLIKARGQSKQHQEISKDDLLRAAQKLKIFGSGFNVVPMGKGKYMVQSVPGELSMDHSAILQQAEKNQAFISVSYLRRELNWEIERSQKALDHMVDQGLAWIDLQNPQERLYYIPSLFAPVLMLPVNLFFIHYLI</sequence>
<evidence type="ECO:0000256" key="3">
    <source>
        <dbReference type="PIRNR" id="PIRNR017215"/>
    </source>
</evidence>
<name>A0ABQ9K4I5_9CUCU</name>
<dbReference type="InterPro" id="IPR040608">
    <property type="entry name" value="Snf8/Vps36"/>
</dbReference>
<evidence type="ECO:0000313" key="6">
    <source>
        <dbReference type="Proteomes" id="UP001162164"/>
    </source>
</evidence>
<reference evidence="5" key="1">
    <citation type="journal article" date="2023" name="Insect Mol. Biol.">
        <title>Genome sequencing provides insights into the evolution of gene families encoding plant cell wall-degrading enzymes in longhorned beetles.</title>
        <authorList>
            <person name="Shin N.R."/>
            <person name="Okamura Y."/>
            <person name="Kirsch R."/>
            <person name="Pauchet Y."/>
        </authorList>
    </citation>
    <scope>NUCLEOTIDE SEQUENCE</scope>
    <source>
        <strain evidence="5">MMC_N1</strain>
    </source>
</reference>
<comment type="similarity">
    <text evidence="1 3">Belongs to the SNF8 family.</text>
</comment>
<keyword evidence="3" id="KW-0653">Protein transport</keyword>
<comment type="caution">
    <text evidence="5">The sequence shown here is derived from an EMBL/GenBank/DDBJ whole genome shotgun (WGS) entry which is preliminary data.</text>
</comment>
<keyword evidence="4" id="KW-0472">Membrane</keyword>
<gene>
    <name evidence="5" type="ORF">NQ317_012504</name>
</gene>
<keyword evidence="4" id="KW-1133">Transmembrane helix</keyword>
<keyword evidence="6" id="KW-1185">Reference proteome</keyword>
<dbReference type="PANTHER" id="PTHR12806:SF0">
    <property type="entry name" value="VACUOLAR-SORTING PROTEIN SNF8"/>
    <property type="match status" value="1"/>
</dbReference>
<organism evidence="5 6">
    <name type="scientific">Molorchus minor</name>
    <dbReference type="NCBI Taxonomy" id="1323400"/>
    <lineage>
        <taxon>Eukaryota</taxon>
        <taxon>Metazoa</taxon>
        <taxon>Ecdysozoa</taxon>
        <taxon>Arthropoda</taxon>
        <taxon>Hexapoda</taxon>
        <taxon>Insecta</taxon>
        <taxon>Pterygota</taxon>
        <taxon>Neoptera</taxon>
        <taxon>Endopterygota</taxon>
        <taxon>Coleoptera</taxon>
        <taxon>Polyphaga</taxon>
        <taxon>Cucujiformia</taxon>
        <taxon>Chrysomeloidea</taxon>
        <taxon>Cerambycidae</taxon>
        <taxon>Lamiinae</taxon>
        <taxon>Monochamini</taxon>
        <taxon>Molorchus</taxon>
    </lineage>
</organism>
<evidence type="ECO:0000256" key="1">
    <source>
        <dbReference type="ARBA" id="ARBA00009834"/>
    </source>
</evidence>
<comment type="subunit">
    <text evidence="3">Component of the endosomal sorting complex required for transport II (ESCRT-II).</text>
</comment>
<evidence type="ECO:0000256" key="2">
    <source>
        <dbReference type="ARBA" id="ARBA00017052"/>
    </source>
</evidence>
<comment type="function">
    <text evidence="3">Component of the endosomal sorting complex required for transport II (ESCRT-II), which is required for multivesicular body (MVB) formation and sorting of endosomal cargo proteins into MVBs.</text>
</comment>
<dbReference type="EMBL" id="JAPWTJ010000036">
    <property type="protein sequence ID" value="KAJ8984440.1"/>
    <property type="molecule type" value="Genomic_DNA"/>
</dbReference>
<dbReference type="PIRSF" id="PIRSF017215">
    <property type="entry name" value="ESCRT2_Vps22"/>
    <property type="match status" value="1"/>
</dbReference>